<keyword evidence="2" id="KW-1185">Reference proteome</keyword>
<sequence length="88" mass="9813">MIHITDSWCSTVVKLDWTEDNPPVFISQNGVPEDGDKARLCPADGEELSDWRLSSLRSAEDGVWQLLISPSVGLSIEQRSLNCFSFLC</sequence>
<dbReference type="EMBL" id="JBCEZU010000434">
    <property type="protein sequence ID" value="KAK9519751.1"/>
    <property type="molecule type" value="Genomic_DNA"/>
</dbReference>
<proteinExistence type="predicted"/>
<dbReference type="Proteomes" id="UP001488805">
    <property type="component" value="Unassembled WGS sequence"/>
</dbReference>
<organism evidence="1 2">
    <name type="scientific">Zoarces viviparus</name>
    <name type="common">Viviparous eelpout</name>
    <name type="synonym">Blennius viviparus</name>
    <dbReference type="NCBI Taxonomy" id="48416"/>
    <lineage>
        <taxon>Eukaryota</taxon>
        <taxon>Metazoa</taxon>
        <taxon>Chordata</taxon>
        <taxon>Craniata</taxon>
        <taxon>Vertebrata</taxon>
        <taxon>Euteleostomi</taxon>
        <taxon>Actinopterygii</taxon>
        <taxon>Neopterygii</taxon>
        <taxon>Teleostei</taxon>
        <taxon>Neoteleostei</taxon>
        <taxon>Acanthomorphata</taxon>
        <taxon>Eupercaria</taxon>
        <taxon>Perciformes</taxon>
        <taxon>Cottioidei</taxon>
        <taxon>Zoarcales</taxon>
        <taxon>Zoarcidae</taxon>
        <taxon>Zoarcinae</taxon>
        <taxon>Zoarces</taxon>
    </lineage>
</organism>
<accession>A0AAW1EBG3</accession>
<comment type="caution">
    <text evidence="1">The sequence shown here is derived from an EMBL/GenBank/DDBJ whole genome shotgun (WGS) entry which is preliminary data.</text>
</comment>
<dbReference type="AlphaFoldDB" id="A0AAW1EBG3"/>
<name>A0AAW1EBG3_ZOAVI</name>
<evidence type="ECO:0000313" key="2">
    <source>
        <dbReference type="Proteomes" id="UP001488805"/>
    </source>
</evidence>
<evidence type="ECO:0000313" key="1">
    <source>
        <dbReference type="EMBL" id="KAK9519751.1"/>
    </source>
</evidence>
<protein>
    <submittedName>
        <fullName evidence="1">Uncharacterized protein</fullName>
    </submittedName>
</protein>
<reference evidence="1 2" key="1">
    <citation type="journal article" date="2024" name="Genome Biol. Evol.">
        <title>Chromosome-level genome assembly of the viviparous eelpout Zoarces viviparus.</title>
        <authorList>
            <person name="Fuhrmann N."/>
            <person name="Brasseur M.V."/>
            <person name="Bakowski C.E."/>
            <person name="Podsiadlowski L."/>
            <person name="Prost S."/>
            <person name="Krehenwinkel H."/>
            <person name="Mayer C."/>
        </authorList>
    </citation>
    <scope>NUCLEOTIDE SEQUENCE [LARGE SCALE GENOMIC DNA]</scope>
    <source>
        <strain evidence="1">NO-MEL_2022_Ind0_liver</strain>
    </source>
</reference>
<gene>
    <name evidence="1" type="ORF">VZT92_022460</name>
</gene>